<protein>
    <submittedName>
        <fullName evidence="1">Uncharacterized protein</fullName>
    </submittedName>
</protein>
<keyword evidence="2" id="KW-1185">Reference proteome</keyword>
<comment type="caution">
    <text evidence="1">The sequence shown here is derived from an EMBL/GenBank/DDBJ whole genome shotgun (WGS) entry which is preliminary data.</text>
</comment>
<evidence type="ECO:0000313" key="1">
    <source>
        <dbReference type="EMBL" id="GBN12125.1"/>
    </source>
</evidence>
<organism evidence="1 2">
    <name type="scientific">Araneus ventricosus</name>
    <name type="common">Orbweaver spider</name>
    <name type="synonym">Epeira ventricosa</name>
    <dbReference type="NCBI Taxonomy" id="182803"/>
    <lineage>
        <taxon>Eukaryota</taxon>
        <taxon>Metazoa</taxon>
        <taxon>Ecdysozoa</taxon>
        <taxon>Arthropoda</taxon>
        <taxon>Chelicerata</taxon>
        <taxon>Arachnida</taxon>
        <taxon>Araneae</taxon>
        <taxon>Araneomorphae</taxon>
        <taxon>Entelegynae</taxon>
        <taxon>Araneoidea</taxon>
        <taxon>Araneidae</taxon>
        <taxon>Araneus</taxon>
    </lineage>
</organism>
<sequence length="108" mass="12428">MEKKPRWNSNFAVCLRRFSSGFNIEEGVWHPVFQTKWSGALVSVPLKGPHTLPSRKFREPLASSWFGGINGVFDSMRAIREPLAVKQTKSVFRVTQRDLQLTLERVRV</sequence>
<gene>
    <name evidence="1" type="ORF">AVEN_38575_1</name>
</gene>
<evidence type="ECO:0000313" key="2">
    <source>
        <dbReference type="Proteomes" id="UP000499080"/>
    </source>
</evidence>
<accession>A0A4Y2LBW0</accession>
<name>A0A4Y2LBW0_ARAVE</name>
<proteinExistence type="predicted"/>
<dbReference type="Proteomes" id="UP000499080">
    <property type="component" value="Unassembled WGS sequence"/>
</dbReference>
<reference evidence="1 2" key="1">
    <citation type="journal article" date="2019" name="Sci. Rep.">
        <title>Orb-weaving spider Araneus ventricosus genome elucidates the spidroin gene catalogue.</title>
        <authorList>
            <person name="Kono N."/>
            <person name="Nakamura H."/>
            <person name="Ohtoshi R."/>
            <person name="Moran D.A.P."/>
            <person name="Shinohara A."/>
            <person name="Yoshida Y."/>
            <person name="Fujiwara M."/>
            <person name="Mori M."/>
            <person name="Tomita M."/>
            <person name="Arakawa K."/>
        </authorList>
    </citation>
    <scope>NUCLEOTIDE SEQUENCE [LARGE SCALE GENOMIC DNA]</scope>
</reference>
<dbReference type="AlphaFoldDB" id="A0A4Y2LBW0"/>
<dbReference type="EMBL" id="BGPR01005649">
    <property type="protein sequence ID" value="GBN12125.1"/>
    <property type="molecule type" value="Genomic_DNA"/>
</dbReference>